<accession>A0A6L2K9L4</accession>
<keyword evidence="1" id="KW-0175">Coiled coil</keyword>
<reference evidence="4" key="1">
    <citation type="journal article" date="2019" name="Sci. Rep.">
        <title>Draft genome of Tanacetum cinerariifolium, the natural source of mosquito coil.</title>
        <authorList>
            <person name="Yamashiro T."/>
            <person name="Shiraishi A."/>
            <person name="Satake H."/>
            <person name="Nakayama K."/>
        </authorList>
    </citation>
    <scope>NUCLEOTIDE SEQUENCE</scope>
</reference>
<evidence type="ECO:0000256" key="1">
    <source>
        <dbReference type="SAM" id="Coils"/>
    </source>
</evidence>
<feature type="region of interest" description="Disordered" evidence="2">
    <location>
        <begin position="1148"/>
        <end position="1174"/>
    </location>
</feature>
<evidence type="ECO:0000313" key="4">
    <source>
        <dbReference type="EMBL" id="GEU46163.1"/>
    </source>
</evidence>
<dbReference type="InterPro" id="IPR013103">
    <property type="entry name" value="RVT_2"/>
</dbReference>
<gene>
    <name evidence="4" type="ORF">Tci_018141</name>
</gene>
<feature type="coiled-coil region" evidence="1">
    <location>
        <begin position="3"/>
        <end position="51"/>
    </location>
</feature>
<feature type="coiled-coil region" evidence="1">
    <location>
        <begin position="493"/>
        <end position="520"/>
    </location>
</feature>
<comment type="caution">
    <text evidence="4">The sequence shown here is derived from an EMBL/GenBank/DDBJ whole genome shotgun (WGS) entry which is preliminary data.</text>
</comment>
<evidence type="ECO:0000259" key="3">
    <source>
        <dbReference type="Pfam" id="PF07727"/>
    </source>
</evidence>
<dbReference type="AlphaFoldDB" id="A0A6L2K9L4"/>
<feature type="domain" description="Reverse transcriptase Ty1/copia-type" evidence="3">
    <location>
        <begin position="660"/>
        <end position="720"/>
    </location>
</feature>
<protein>
    <recommendedName>
        <fullName evidence="3">Reverse transcriptase Ty1/copia-type domain-containing protein</fullName>
    </recommendedName>
</protein>
<sequence>MSIQEMEDLKQHYLDEMKRLINLEYRNEIKIDELKENFNSMSIEINKKEKLQQLEQVANLSAYPSKRFNSFCYDDDDDEDYNFAITPNKPDEFAGELTLPKSIPPGINETDCDFKEEIRLVERLLYDNSSPRPSKEFVSKNFDGEIKSFSPSPILIEDSDSLMEEIDLSFTLDYPMPPGIEDDDYDSERDILILKDLLSNDTLSLSEKESFHFDIPSFSCPPAKPPDGNTGILNVKESKEKDKIGPNRDQTGRVEKPGNMRMEQYLECIYYTLWEIIENGIAPIVTKTINGKETIIPLTNVEEKAQRRPELKARSTLLMALPNEHQLKFNSYKDAKTLMRAIESRFGEEMNLRWNVAMLTMRKRRFLKNTRRKLDMANKERIGAPRNQDSRNREPIKRTVLVELTNLNSLVTQCDSLGYDWTAQVEEECVKYLKEQNEQLVKDLRTGRVSVISYKTGLESVEAKPLVVKKNEYVYEEDIKLLKREIYLRDLDITELKRKLELATNEKDEVQLTVQKFENSSKSLSELLDGYSTNSKAFRVFNSRTRIVEENLHVKFSENTPNIAGSGPNWLFDIDALTISMNYKPVVIGNQSNGSACTKACDIIGEEEKKDTEDPRNDDNEALIIEDPRFNQEKDSVNSTNRVNAVSSTVNADSNEESVDFVVYQMDVKSAFLYEKIKEDLYVCQPLGFDNLDFPNKVYKVEKALYGLHQAPRAWKEMCTEFEKMMHKKFQMSSIRELIFFSGLQMKQKEDGIFISQDKYVNEILNKFSYSDEKTASTPIETHKTLLKDEKGEDVDEHIYLKSQPKLGLWYPKDLPFDLVAYTDSDYTGASLDMKSTTGGCQFLGYRQTLTQFHHSSSKPITMSTPTFANVHNMVVVLAKSTKSEGFEQIIGFINANPIKYALTMNLIVYTPCIEQLWTTAIVKNINVEAQLHAKVDGKKVVISEASIRRDLRFGDEGGLKKRVKRLERKRKSRSHELKILYKVGLSARVESSDEESLDILNDEEIFAESVNVVEHAKEIVADKDLVDDITVTKALMEIKVAAVVSCKVTRRRAKRVDYEEKSRLFVELMDKRKKHFTKLRAEEKRRKSQTKAQKTNQMCIYLKNMVGFTHNLLKNKSFDEVQKTFDKTMSWINSFVPMDSEVVKDKAELTQESSSKRVGDELDQERSKKQKVEDDKEYEELKRCLEIIPDNGDDVTIDATPLSIKTLIINYKIYNEGKNSYF</sequence>
<organism evidence="4">
    <name type="scientific">Tanacetum cinerariifolium</name>
    <name type="common">Dalmatian daisy</name>
    <name type="synonym">Chrysanthemum cinerariifolium</name>
    <dbReference type="NCBI Taxonomy" id="118510"/>
    <lineage>
        <taxon>Eukaryota</taxon>
        <taxon>Viridiplantae</taxon>
        <taxon>Streptophyta</taxon>
        <taxon>Embryophyta</taxon>
        <taxon>Tracheophyta</taxon>
        <taxon>Spermatophyta</taxon>
        <taxon>Magnoliopsida</taxon>
        <taxon>eudicotyledons</taxon>
        <taxon>Gunneridae</taxon>
        <taxon>Pentapetalae</taxon>
        <taxon>asterids</taxon>
        <taxon>campanulids</taxon>
        <taxon>Asterales</taxon>
        <taxon>Asteraceae</taxon>
        <taxon>Asteroideae</taxon>
        <taxon>Anthemideae</taxon>
        <taxon>Anthemidinae</taxon>
        <taxon>Tanacetum</taxon>
    </lineage>
</organism>
<dbReference type="EMBL" id="BKCJ010002088">
    <property type="protein sequence ID" value="GEU46163.1"/>
    <property type="molecule type" value="Genomic_DNA"/>
</dbReference>
<evidence type="ECO:0000256" key="2">
    <source>
        <dbReference type="SAM" id="MobiDB-lite"/>
    </source>
</evidence>
<name>A0A6L2K9L4_TANCI</name>
<proteinExistence type="predicted"/>
<dbReference type="Pfam" id="PF07727">
    <property type="entry name" value="RVT_2"/>
    <property type="match status" value="1"/>
</dbReference>